<evidence type="ECO:0000313" key="2">
    <source>
        <dbReference type="Proteomes" id="UP000548726"/>
    </source>
</evidence>
<proteinExistence type="predicted"/>
<dbReference type="OrthoDB" id="8617719at2"/>
<accession>A0A6V8I895</accession>
<sequence length="217" mass="24733">MRTIIKGREPKALETYRLSPGATFSNLPKEVKKQIRIQLVEEQRGLCCYCQSRIRADRNGLKIEHWQSQSEDKFPERQLDYTNLLGACLGGQKHGKKSPRQTHHCDTAKDDADICFSVCDPAHPIERKIRFLGNGTIKAEDVAIDEALNAVLNLNLPLLVNNRRAVLEAFQQRLQKGRRVDPARELPKWDGGKPGELPEFAQVVVYWLRKKQARVAV</sequence>
<evidence type="ECO:0008006" key="3">
    <source>
        <dbReference type="Google" id="ProtNLM"/>
    </source>
</evidence>
<reference evidence="1 2" key="1">
    <citation type="journal article" date="2020" name="Cell Rep.">
        <title>Local necrotic cells trigger systemic immune activation via gut microbiome dysbiosis in Drosophila.</title>
        <authorList>
            <person name="Kosakamoto H."/>
            <person name="Yamauchi T."/>
            <person name="Akuzawa-Tokita Y."/>
            <person name="Nishimura K."/>
            <person name="Soga T."/>
            <person name="Murakami T."/>
            <person name="Mori H."/>
            <person name="Yamamoto K."/>
            <person name="Miyazaki R."/>
            <person name="Koto A."/>
            <person name="Miura M."/>
            <person name="Obata F."/>
        </authorList>
    </citation>
    <scope>NUCLEOTIDE SEQUENCE [LARGE SCALE GENOMIC DNA]</scope>
    <source>
        <strain evidence="1 2">Ai</strain>
    </source>
</reference>
<comment type="caution">
    <text evidence="1">The sequence shown here is derived from an EMBL/GenBank/DDBJ whole genome shotgun (WGS) entry which is preliminary data.</text>
</comment>
<organism evidence="1 2">
    <name type="scientific">Acetobacter persici</name>
    <dbReference type="NCBI Taxonomy" id="1076596"/>
    <lineage>
        <taxon>Bacteria</taxon>
        <taxon>Pseudomonadati</taxon>
        <taxon>Pseudomonadota</taxon>
        <taxon>Alphaproteobacteria</taxon>
        <taxon>Acetobacterales</taxon>
        <taxon>Acetobacteraceae</taxon>
        <taxon>Acetobacter</taxon>
    </lineage>
</organism>
<keyword evidence="2" id="KW-1185">Reference proteome</keyword>
<dbReference type="NCBIfam" id="TIGR02646">
    <property type="entry name" value="retron system putative HNH endonuclease"/>
    <property type="match status" value="1"/>
</dbReference>
<name>A0A6V8I895_9PROT</name>
<protein>
    <recommendedName>
        <fullName evidence="3">TIGR02646 family protein</fullName>
    </recommendedName>
</protein>
<dbReference type="Proteomes" id="UP000548726">
    <property type="component" value="Unassembled WGS sequence"/>
</dbReference>
<dbReference type="InterPro" id="IPR013467">
    <property type="entry name" value="HNH78-like"/>
</dbReference>
<evidence type="ECO:0000313" key="1">
    <source>
        <dbReference type="EMBL" id="GFE93829.1"/>
    </source>
</evidence>
<gene>
    <name evidence="1" type="ORF">DmAi_18880</name>
</gene>
<dbReference type="EMBL" id="BLJP01000007">
    <property type="protein sequence ID" value="GFE93829.1"/>
    <property type="molecule type" value="Genomic_DNA"/>
</dbReference>
<dbReference type="RefSeq" id="WP_086654432.1">
    <property type="nucleotide sequence ID" value="NZ_BLJP01000007.1"/>
</dbReference>
<dbReference type="AlphaFoldDB" id="A0A6V8I895"/>